<accession>A0ABQ5VZP5</accession>
<comment type="caution">
    <text evidence="3">The sequence shown here is derived from an EMBL/GenBank/DDBJ whole genome shotgun (WGS) entry which is preliminary data.</text>
</comment>
<feature type="domain" description="GFO/IDH/MocA-like oxidoreductase" evidence="2">
    <location>
        <begin position="132"/>
        <end position="263"/>
    </location>
</feature>
<organism evidence="3 4">
    <name type="scientific">Devosia nitrariae</name>
    <dbReference type="NCBI Taxonomy" id="2071872"/>
    <lineage>
        <taxon>Bacteria</taxon>
        <taxon>Pseudomonadati</taxon>
        <taxon>Pseudomonadota</taxon>
        <taxon>Alphaproteobacteria</taxon>
        <taxon>Hyphomicrobiales</taxon>
        <taxon>Devosiaceae</taxon>
        <taxon>Devosia</taxon>
    </lineage>
</organism>
<dbReference type="Gene3D" id="3.40.50.720">
    <property type="entry name" value="NAD(P)-binding Rossmann-like Domain"/>
    <property type="match status" value="1"/>
</dbReference>
<dbReference type="InterPro" id="IPR000683">
    <property type="entry name" value="Gfo/Idh/MocA-like_OxRdtase_N"/>
</dbReference>
<evidence type="ECO:0000259" key="1">
    <source>
        <dbReference type="Pfam" id="PF01408"/>
    </source>
</evidence>
<dbReference type="Gene3D" id="3.30.360.10">
    <property type="entry name" value="Dihydrodipicolinate Reductase, domain 2"/>
    <property type="match status" value="1"/>
</dbReference>
<protein>
    <submittedName>
        <fullName evidence="3">Oxidoreductase</fullName>
    </submittedName>
</protein>
<evidence type="ECO:0000313" key="4">
    <source>
        <dbReference type="Proteomes" id="UP001156691"/>
    </source>
</evidence>
<sequence>MPEPLRIAMVGAGWVTQYHLPAWQAMADRAEVVAICDPDIEAARRRAREFGIPAVFQHAEAMLTGVEIDAVDICAPREFHADLVRLAARHGLPVLCQKPLATDLDAATDLVAEVDGGVPLMVHENWRFRPHYRRLRDWIDEGLVGTIRHVELEFHSSGMIPDGRGVRPALERQPFFTTLDRLLVMEVLIHHLDTLRFLLGEMVVDTARLWRTNDEIKGEDVASIALHSMTDSTAIFVSGNLAVHGAPPVPRDRLRIFGERGIVSLEGGTLRLEGDEVREEAFDLEASYRQSYTGAIGHFLDGLGRGGRFETGARDNLMTLELVETIYRLSGFEKPNPT</sequence>
<dbReference type="InterPro" id="IPR036291">
    <property type="entry name" value="NAD(P)-bd_dom_sf"/>
</dbReference>
<dbReference type="InterPro" id="IPR055170">
    <property type="entry name" value="GFO_IDH_MocA-like_dom"/>
</dbReference>
<keyword evidence="4" id="KW-1185">Reference proteome</keyword>
<dbReference type="PANTHER" id="PTHR43708">
    <property type="entry name" value="CONSERVED EXPRESSED OXIDOREDUCTASE (EUROFUNG)"/>
    <property type="match status" value="1"/>
</dbReference>
<evidence type="ECO:0000313" key="3">
    <source>
        <dbReference type="EMBL" id="GLQ53073.1"/>
    </source>
</evidence>
<feature type="domain" description="Gfo/Idh/MocA-like oxidoreductase N-terminal" evidence="1">
    <location>
        <begin position="5"/>
        <end position="114"/>
    </location>
</feature>
<dbReference type="SUPFAM" id="SSF55347">
    <property type="entry name" value="Glyceraldehyde-3-phosphate dehydrogenase-like, C-terminal domain"/>
    <property type="match status" value="1"/>
</dbReference>
<dbReference type="InterPro" id="IPR051317">
    <property type="entry name" value="Gfo/Idh/MocA_oxidoreduct"/>
</dbReference>
<dbReference type="SUPFAM" id="SSF51735">
    <property type="entry name" value="NAD(P)-binding Rossmann-fold domains"/>
    <property type="match status" value="1"/>
</dbReference>
<dbReference type="Pfam" id="PF01408">
    <property type="entry name" value="GFO_IDH_MocA"/>
    <property type="match status" value="1"/>
</dbReference>
<gene>
    <name evidence="3" type="ORF">GCM10010862_03310</name>
</gene>
<proteinExistence type="predicted"/>
<dbReference type="PANTHER" id="PTHR43708:SF8">
    <property type="entry name" value="OXIDOREDUCTASE"/>
    <property type="match status" value="1"/>
</dbReference>
<dbReference type="RefSeq" id="WP_284338535.1">
    <property type="nucleotide sequence ID" value="NZ_BSNS01000002.1"/>
</dbReference>
<dbReference type="Proteomes" id="UP001156691">
    <property type="component" value="Unassembled WGS sequence"/>
</dbReference>
<evidence type="ECO:0000259" key="2">
    <source>
        <dbReference type="Pfam" id="PF22725"/>
    </source>
</evidence>
<dbReference type="Pfam" id="PF22725">
    <property type="entry name" value="GFO_IDH_MocA_C3"/>
    <property type="match status" value="1"/>
</dbReference>
<dbReference type="EMBL" id="BSNS01000002">
    <property type="protein sequence ID" value="GLQ53073.1"/>
    <property type="molecule type" value="Genomic_DNA"/>
</dbReference>
<name>A0ABQ5VZP5_9HYPH</name>
<reference evidence="4" key="1">
    <citation type="journal article" date="2019" name="Int. J. Syst. Evol. Microbiol.">
        <title>The Global Catalogue of Microorganisms (GCM) 10K type strain sequencing project: providing services to taxonomists for standard genome sequencing and annotation.</title>
        <authorList>
            <consortium name="The Broad Institute Genomics Platform"/>
            <consortium name="The Broad Institute Genome Sequencing Center for Infectious Disease"/>
            <person name="Wu L."/>
            <person name="Ma J."/>
        </authorList>
    </citation>
    <scope>NUCLEOTIDE SEQUENCE [LARGE SCALE GENOMIC DNA]</scope>
    <source>
        <strain evidence="4">NBRC 112416</strain>
    </source>
</reference>